<dbReference type="Pfam" id="PF00206">
    <property type="entry name" value="Lyase_1"/>
    <property type="match status" value="1"/>
</dbReference>
<evidence type="ECO:0000259" key="2">
    <source>
        <dbReference type="SMART" id="SM00998"/>
    </source>
</evidence>
<protein>
    <submittedName>
        <fullName evidence="3">Adenylosuccinate lyase family protein</fullName>
    </submittedName>
</protein>
<dbReference type="Gene3D" id="1.10.40.30">
    <property type="entry name" value="Fumarase/aspartase (C-terminal domain)"/>
    <property type="match status" value="1"/>
</dbReference>
<dbReference type="Gene3D" id="1.20.200.10">
    <property type="entry name" value="Fumarase/aspartase (Central domain)"/>
    <property type="match status" value="1"/>
</dbReference>
<dbReference type="InterPro" id="IPR000362">
    <property type="entry name" value="Fumarate_lyase_fam"/>
</dbReference>
<dbReference type="PRINTS" id="PR00145">
    <property type="entry name" value="ARGSUCLYASE"/>
</dbReference>
<dbReference type="InterPro" id="IPR022761">
    <property type="entry name" value="Fumarate_lyase_N"/>
</dbReference>
<dbReference type="InterPro" id="IPR020557">
    <property type="entry name" value="Fumarate_lyase_CS"/>
</dbReference>
<dbReference type="Pfam" id="PF10397">
    <property type="entry name" value="ADSL_C"/>
    <property type="match status" value="1"/>
</dbReference>
<organism evidence="3 4">
    <name type="scientific">Rhizobium leguminosarum</name>
    <dbReference type="NCBI Taxonomy" id="384"/>
    <lineage>
        <taxon>Bacteria</taxon>
        <taxon>Pseudomonadati</taxon>
        <taxon>Pseudomonadota</taxon>
        <taxon>Alphaproteobacteria</taxon>
        <taxon>Hyphomicrobiales</taxon>
        <taxon>Rhizobiaceae</taxon>
        <taxon>Rhizobium/Agrobacterium group</taxon>
        <taxon>Rhizobium</taxon>
    </lineage>
</organism>
<evidence type="ECO:0000256" key="1">
    <source>
        <dbReference type="ARBA" id="ARBA00023239"/>
    </source>
</evidence>
<dbReference type="PROSITE" id="PS00163">
    <property type="entry name" value="FUMARATE_LYASES"/>
    <property type="match status" value="1"/>
</dbReference>
<dbReference type="InterPro" id="IPR008948">
    <property type="entry name" value="L-Aspartase-like"/>
</dbReference>
<sequence length="445" mass="48237">MFTMFNSNFTRHWFDQQAMEVWSDNGTLQAWLDVEVALAKAQADLGIIPRAAADTIAKNGRSELFDLGRISAGIQETMHPLVPVLREFEALCGDEAAGMLHWGVTTQNIFETGAVLQLRKTHQLTVSYLMSALRSIGELARKNKDVVQAGRTHGQHALPITFGFKVAGWHAELRRELGLLESAGTQAFVVRLGGGVGTFAAMRGEGSKVQTGVADILGLGVEEMPLRSAFDRFTHYIAVLGMIAATAQKIGEEIVFLQRTEVAEVEESFHHGKVGSSTMAQKRNPQKSQNLIGLSRLLRGRVPLAFESMVRDNEGDASASNVADVLVPEVAVIGASIALLLGSLMDGLTVNADQMKRNVLLSGGMIVSEAVMMELAGVLGRHTAHHVLYDAAMDTVEHGGSFEDAIRRSEKVVAHADRLDLNRLLDPGSYLGESAKCVEEEVSRN</sequence>
<proteinExistence type="predicted"/>
<dbReference type="SMART" id="SM00998">
    <property type="entry name" value="ADSL_C"/>
    <property type="match status" value="1"/>
</dbReference>
<accession>A0ABD7PJZ1</accession>
<dbReference type="PANTHER" id="PTHR43172:SF1">
    <property type="entry name" value="ADENYLOSUCCINATE LYASE"/>
    <property type="match status" value="1"/>
</dbReference>
<evidence type="ECO:0000313" key="4">
    <source>
        <dbReference type="Proteomes" id="UP000292036"/>
    </source>
</evidence>
<keyword evidence="3" id="KW-0614">Plasmid</keyword>
<evidence type="ECO:0000313" key="3">
    <source>
        <dbReference type="EMBL" id="TAW25068.1"/>
    </source>
</evidence>
<dbReference type="RefSeq" id="WP_130728012.1">
    <property type="nucleotide sequence ID" value="NZ_SINY01000007.1"/>
</dbReference>
<dbReference type="PRINTS" id="PR00149">
    <property type="entry name" value="FUMRATELYASE"/>
</dbReference>
<reference evidence="3 4" key="1">
    <citation type="submission" date="2019-02" db="EMBL/GenBank/DDBJ databases">
        <title>The genomic architecture of introgression among sibling species of bacteria.</title>
        <authorList>
            <person name="Cavassim M.I.A."/>
            <person name="Moeskjaer S."/>
            <person name="Moslemi C."/>
            <person name="Fields B."/>
            <person name="Bachmann A."/>
            <person name="Vilhjalmsson B."/>
            <person name="Schierup M.H."/>
            <person name="Young J.P.W."/>
            <person name="Andersen S.U."/>
        </authorList>
    </citation>
    <scope>NUCLEOTIDE SEQUENCE [LARGE SCALE GENOMIC DNA]</scope>
    <source>
        <strain evidence="3 4">SM151B</strain>
        <plasmid evidence="3">pSM151B_Rh01</plasmid>
    </source>
</reference>
<dbReference type="AlphaFoldDB" id="A0ABD7PJZ1"/>
<dbReference type="GO" id="GO:0016829">
    <property type="term" value="F:lyase activity"/>
    <property type="evidence" value="ECO:0007669"/>
    <property type="project" value="UniProtKB-KW"/>
</dbReference>
<dbReference type="EMBL" id="SIPS01000002">
    <property type="protein sequence ID" value="TAW25068.1"/>
    <property type="molecule type" value="Genomic_DNA"/>
</dbReference>
<dbReference type="Proteomes" id="UP000292036">
    <property type="component" value="Unassembled WGS sequence"/>
</dbReference>
<feature type="domain" description="Adenylosuccinate lyase C-terminal" evidence="2">
    <location>
        <begin position="363"/>
        <end position="442"/>
    </location>
</feature>
<dbReference type="PANTHER" id="PTHR43172">
    <property type="entry name" value="ADENYLOSUCCINATE LYASE"/>
    <property type="match status" value="1"/>
</dbReference>
<name>A0ABD7PJZ1_RHILE</name>
<geneLocation type="plasmid" evidence="3">
    <name>pSM151B_Rh01</name>
</geneLocation>
<keyword evidence="1 3" id="KW-0456">Lyase</keyword>
<dbReference type="CDD" id="cd01597">
    <property type="entry name" value="pCLME"/>
    <property type="match status" value="1"/>
</dbReference>
<dbReference type="InterPro" id="IPR019468">
    <property type="entry name" value="AdenyloSucc_lyase_C"/>
</dbReference>
<dbReference type="SUPFAM" id="SSF48557">
    <property type="entry name" value="L-aspartase-like"/>
    <property type="match status" value="1"/>
</dbReference>
<gene>
    <name evidence="3" type="ORF">ELI19_26695</name>
</gene>
<comment type="caution">
    <text evidence="3">The sequence shown here is derived from an EMBL/GenBank/DDBJ whole genome shotgun (WGS) entry which is preliminary data.</text>
</comment>